<dbReference type="InterPro" id="IPR000835">
    <property type="entry name" value="HTH_MarR-typ"/>
</dbReference>
<dbReference type="Pfam" id="PF01047">
    <property type="entry name" value="MarR"/>
    <property type="match status" value="1"/>
</dbReference>
<evidence type="ECO:0000313" key="7">
    <source>
        <dbReference type="Proteomes" id="UP000316125"/>
    </source>
</evidence>
<reference evidence="6 7" key="1">
    <citation type="submission" date="2019-06" db="EMBL/GenBank/DDBJ databases">
        <title>Complete genome of Microbacterium foliorum M2.</title>
        <authorList>
            <person name="Cao G."/>
        </authorList>
    </citation>
    <scope>NUCLEOTIDE SEQUENCE [LARGE SCALE GENOMIC DNA]</scope>
    <source>
        <strain evidence="6 7">M2</strain>
    </source>
</reference>
<dbReference type="InterPro" id="IPR023187">
    <property type="entry name" value="Tscrpt_reg_MarR-type_CS"/>
</dbReference>
<protein>
    <submittedName>
        <fullName evidence="6">MarR family transcriptional regulator</fullName>
    </submittedName>
</protein>
<dbReference type="EMBL" id="CP041040">
    <property type="protein sequence ID" value="QDE36202.1"/>
    <property type="molecule type" value="Genomic_DNA"/>
</dbReference>
<evidence type="ECO:0000256" key="2">
    <source>
        <dbReference type="ARBA" id="ARBA00023125"/>
    </source>
</evidence>
<evidence type="ECO:0000256" key="4">
    <source>
        <dbReference type="SAM" id="MobiDB-lite"/>
    </source>
</evidence>
<sequence length="171" mass="18278">MEPLFVDRLLLIADLFQRDMARAFYGTGLTTARVHLLWVLQHAGPSTQQALAQLCEVTPRNITGLVDALEKTGHVRRTPHPTDRRAVLVELTGTATETMARMQEEHAQLNETLLSAIAPADRAAVDRGLSAVAAHLEHLVTTAASSAPTPAPAPAPAPEDARATGTPEDTP</sequence>
<dbReference type="PANTHER" id="PTHR33164:SF103">
    <property type="entry name" value="REGULATORY PROTEIN MARR"/>
    <property type="match status" value="1"/>
</dbReference>
<dbReference type="InterPro" id="IPR036388">
    <property type="entry name" value="WH-like_DNA-bd_sf"/>
</dbReference>
<dbReference type="Gene3D" id="1.10.10.10">
    <property type="entry name" value="Winged helix-like DNA-binding domain superfamily/Winged helix DNA-binding domain"/>
    <property type="match status" value="1"/>
</dbReference>
<dbReference type="PANTHER" id="PTHR33164">
    <property type="entry name" value="TRANSCRIPTIONAL REGULATOR, MARR FAMILY"/>
    <property type="match status" value="1"/>
</dbReference>
<dbReference type="GO" id="GO:0003700">
    <property type="term" value="F:DNA-binding transcription factor activity"/>
    <property type="evidence" value="ECO:0007669"/>
    <property type="project" value="InterPro"/>
</dbReference>
<gene>
    <name evidence="6" type="ORF">FIV50_16270</name>
</gene>
<dbReference type="GO" id="GO:0003677">
    <property type="term" value="F:DNA binding"/>
    <property type="evidence" value="ECO:0007669"/>
    <property type="project" value="UniProtKB-KW"/>
</dbReference>
<evidence type="ECO:0000313" key="6">
    <source>
        <dbReference type="EMBL" id="QDE36202.1"/>
    </source>
</evidence>
<keyword evidence="1" id="KW-0805">Transcription regulation</keyword>
<dbReference type="InterPro" id="IPR036390">
    <property type="entry name" value="WH_DNA-bd_sf"/>
</dbReference>
<accession>A0A4Y5YTM8</accession>
<dbReference type="OrthoDB" id="162531at2"/>
<organism evidence="6 7">
    <name type="scientific">Microbacterium foliorum</name>
    <dbReference type="NCBI Taxonomy" id="104336"/>
    <lineage>
        <taxon>Bacteria</taxon>
        <taxon>Bacillati</taxon>
        <taxon>Actinomycetota</taxon>
        <taxon>Actinomycetes</taxon>
        <taxon>Micrococcales</taxon>
        <taxon>Microbacteriaceae</taxon>
        <taxon>Microbacterium</taxon>
    </lineage>
</organism>
<dbReference type="InterPro" id="IPR039422">
    <property type="entry name" value="MarR/SlyA-like"/>
</dbReference>
<keyword evidence="3" id="KW-0804">Transcription</keyword>
<evidence type="ECO:0000256" key="3">
    <source>
        <dbReference type="ARBA" id="ARBA00023163"/>
    </source>
</evidence>
<dbReference type="PROSITE" id="PS01117">
    <property type="entry name" value="HTH_MARR_1"/>
    <property type="match status" value="1"/>
</dbReference>
<proteinExistence type="predicted"/>
<dbReference type="SUPFAM" id="SSF46785">
    <property type="entry name" value="Winged helix' DNA-binding domain"/>
    <property type="match status" value="1"/>
</dbReference>
<dbReference type="PROSITE" id="PS50995">
    <property type="entry name" value="HTH_MARR_2"/>
    <property type="match status" value="1"/>
</dbReference>
<feature type="region of interest" description="Disordered" evidence="4">
    <location>
        <begin position="143"/>
        <end position="171"/>
    </location>
</feature>
<dbReference type="Proteomes" id="UP000316125">
    <property type="component" value="Chromosome"/>
</dbReference>
<keyword evidence="2" id="KW-0238">DNA-binding</keyword>
<dbReference type="AlphaFoldDB" id="A0A4Y5YTM8"/>
<dbReference type="SMART" id="SM00347">
    <property type="entry name" value="HTH_MARR"/>
    <property type="match status" value="1"/>
</dbReference>
<dbReference type="RefSeq" id="WP_140038332.1">
    <property type="nucleotide sequence ID" value="NZ_CP041040.1"/>
</dbReference>
<evidence type="ECO:0000259" key="5">
    <source>
        <dbReference type="PROSITE" id="PS50995"/>
    </source>
</evidence>
<feature type="domain" description="HTH marR-type" evidence="5">
    <location>
        <begin position="2"/>
        <end position="134"/>
    </location>
</feature>
<name>A0A4Y5YTM8_9MICO</name>
<evidence type="ECO:0000256" key="1">
    <source>
        <dbReference type="ARBA" id="ARBA00023015"/>
    </source>
</evidence>
<dbReference type="GO" id="GO:0006950">
    <property type="term" value="P:response to stress"/>
    <property type="evidence" value="ECO:0007669"/>
    <property type="project" value="TreeGrafter"/>
</dbReference>